<comment type="caution">
    <text evidence="1">The sequence shown here is derived from an EMBL/GenBank/DDBJ whole genome shotgun (WGS) entry which is preliminary data.</text>
</comment>
<sequence>MSAGRQIIDGTREIGKKTRIGKSGRRSLEKKVSWGGKKETFRMLRIHKRSSC</sequence>
<gene>
    <name evidence="1" type="ORF">NC99_05600</name>
</gene>
<dbReference type="EMBL" id="LGIA01000024">
    <property type="protein sequence ID" value="KOH46583.1"/>
    <property type="molecule type" value="Genomic_DNA"/>
</dbReference>
<evidence type="ECO:0000313" key="2">
    <source>
        <dbReference type="Proteomes" id="UP000036958"/>
    </source>
</evidence>
<accession>A0A0L8VDY7</accession>
<organism evidence="1 2">
    <name type="scientific">Sunxiuqinia dokdonensis</name>
    <dbReference type="NCBI Taxonomy" id="1409788"/>
    <lineage>
        <taxon>Bacteria</taxon>
        <taxon>Pseudomonadati</taxon>
        <taxon>Bacteroidota</taxon>
        <taxon>Bacteroidia</taxon>
        <taxon>Marinilabiliales</taxon>
        <taxon>Prolixibacteraceae</taxon>
        <taxon>Sunxiuqinia</taxon>
    </lineage>
</organism>
<evidence type="ECO:0000313" key="1">
    <source>
        <dbReference type="EMBL" id="KOH46583.1"/>
    </source>
</evidence>
<dbReference type="Proteomes" id="UP000036958">
    <property type="component" value="Unassembled WGS sequence"/>
</dbReference>
<name>A0A0L8VDY7_9BACT</name>
<protein>
    <submittedName>
        <fullName evidence="1">Uncharacterized protein</fullName>
    </submittedName>
</protein>
<keyword evidence="2" id="KW-1185">Reference proteome</keyword>
<reference evidence="2" key="1">
    <citation type="submission" date="2015-07" db="EMBL/GenBank/DDBJ databases">
        <title>Genome sequencing of Sunxiuqinia dokdonensis strain SK.</title>
        <authorList>
            <person name="Ahn S."/>
            <person name="Kim B.-C."/>
        </authorList>
    </citation>
    <scope>NUCLEOTIDE SEQUENCE [LARGE SCALE GENOMIC DNA]</scope>
    <source>
        <strain evidence="2">SK</strain>
    </source>
</reference>
<dbReference type="AlphaFoldDB" id="A0A0L8VDY7"/>
<proteinExistence type="predicted"/>